<sequence length="71" mass="7612">MVRPTKNRVFPLLWGAKTIVLFAAQVTARNGNKGNGRYNLVAYCAPDTGMRGGGFGMNNPPSNQVSGLDDQ</sequence>
<dbReference type="Proteomes" id="UP000050280">
    <property type="component" value="Unassembled WGS sequence"/>
</dbReference>
<evidence type="ECO:0000313" key="4">
    <source>
        <dbReference type="Proteomes" id="UP000050280"/>
    </source>
</evidence>
<keyword evidence="4" id="KW-1185">Reference proteome</keyword>
<proteinExistence type="predicted"/>
<accession>A0A0P7AVK5</accession>
<dbReference type="STRING" id="1300341.I595_1631"/>
<keyword evidence="2" id="KW-0732">Signal</keyword>
<evidence type="ECO:0000256" key="1">
    <source>
        <dbReference type="SAM" id="MobiDB-lite"/>
    </source>
</evidence>
<protein>
    <submittedName>
        <fullName evidence="3">Uncharacterized protein</fullName>
    </submittedName>
</protein>
<dbReference type="AlphaFoldDB" id="A0A0P7AVK5"/>
<feature type="compositionally biased region" description="Polar residues" evidence="1">
    <location>
        <begin position="59"/>
        <end position="71"/>
    </location>
</feature>
<evidence type="ECO:0000313" key="3">
    <source>
        <dbReference type="EMBL" id="KPM31983.1"/>
    </source>
</evidence>
<comment type="caution">
    <text evidence="3">The sequence shown here is derived from an EMBL/GenBank/DDBJ whole genome shotgun (WGS) entry which is preliminary data.</text>
</comment>
<reference evidence="3 4" key="1">
    <citation type="submission" date="2015-09" db="EMBL/GenBank/DDBJ databases">
        <title>Genome sequence of the marine flavobacterium Croceitalea dokdonensis DOKDO 023 that contains proton- and sodium-pumping rhodopsins.</title>
        <authorList>
            <person name="Kwon S.-K."/>
            <person name="Lee H.K."/>
            <person name="Kwak M.-J."/>
            <person name="Kim J.F."/>
        </authorList>
    </citation>
    <scope>NUCLEOTIDE SEQUENCE [LARGE SCALE GENOMIC DNA]</scope>
    <source>
        <strain evidence="3 4">DOKDO 023</strain>
    </source>
</reference>
<gene>
    <name evidence="3" type="ORF">I595_1631</name>
</gene>
<feature type="signal peptide" evidence="2">
    <location>
        <begin position="1"/>
        <end position="23"/>
    </location>
</feature>
<feature type="chain" id="PRO_5006135108" evidence="2">
    <location>
        <begin position="24"/>
        <end position="71"/>
    </location>
</feature>
<dbReference type="EMBL" id="LDJX01000003">
    <property type="protein sequence ID" value="KPM31983.1"/>
    <property type="molecule type" value="Genomic_DNA"/>
</dbReference>
<name>A0A0P7AVK5_9FLAO</name>
<evidence type="ECO:0000256" key="2">
    <source>
        <dbReference type="SAM" id="SignalP"/>
    </source>
</evidence>
<organism evidence="3 4">
    <name type="scientific">Croceitalea dokdonensis DOKDO 023</name>
    <dbReference type="NCBI Taxonomy" id="1300341"/>
    <lineage>
        <taxon>Bacteria</taxon>
        <taxon>Pseudomonadati</taxon>
        <taxon>Bacteroidota</taxon>
        <taxon>Flavobacteriia</taxon>
        <taxon>Flavobacteriales</taxon>
        <taxon>Flavobacteriaceae</taxon>
        <taxon>Croceitalea</taxon>
    </lineage>
</organism>
<feature type="region of interest" description="Disordered" evidence="1">
    <location>
        <begin position="52"/>
        <end position="71"/>
    </location>
</feature>